<name>A0A849AGC8_9MICO</name>
<keyword evidence="1" id="KW-0143">Chaperone</keyword>
<protein>
    <submittedName>
        <fullName evidence="2">Urease accessory protein UreD</fullName>
    </submittedName>
</protein>
<comment type="caution">
    <text evidence="2">The sequence shown here is derived from an EMBL/GenBank/DDBJ whole genome shotgun (WGS) entry which is preliminary data.</text>
</comment>
<evidence type="ECO:0000256" key="1">
    <source>
        <dbReference type="ARBA" id="ARBA00023186"/>
    </source>
</evidence>
<proteinExistence type="predicted"/>
<dbReference type="GO" id="GO:0016151">
    <property type="term" value="F:nickel cation binding"/>
    <property type="evidence" value="ECO:0007669"/>
    <property type="project" value="InterPro"/>
</dbReference>
<accession>A0A849AGC8</accession>
<reference evidence="2 3" key="1">
    <citation type="submission" date="2020-05" db="EMBL/GenBank/DDBJ databases">
        <title>Flexivirga sp. ID2601S isolated from air conditioner.</title>
        <authorList>
            <person name="Kim D.H."/>
        </authorList>
    </citation>
    <scope>NUCLEOTIDE SEQUENCE [LARGE SCALE GENOMIC DNA]</scope>
    <source>
        <strain evidence="2 3">ID2601S</strain>
    </source>
</reference>
<organism evidence="2 3">
    <name type="scientific">Flexivirga aerilata</name>
    <dbReference type="NCBI Taxonomy" id="1656889"/>
    <lineage>
        <taxon>Bacteria</taxon>
        <taxon>Bacillati</taxon>
        <taxon>Actinomycetota</taxon>
        <taxon>Actinomycetes</taxon>
        <taxon>Micrococcales</taxon>
        <taxon>Dermacoccaceae</taxon>
        <taxon>Flexivirga</taxon>
    </lineage>
</organism>
<evidence type="ECO:0000313" key="2">
    <source>
        <dbReference type="EMBL" id="NNG38943.1"/>
    </source>
</evidence>
<dbReference type="RefSeq" id="WP_171153251.1">
    <property type="nucleotide sequence ID" value="NZ_JABENB010000001.1"/>
</dbReference>
<sequence>MQTTTITATADGAGGCRLVLRSGLLAPRVVRRSGTAVEVALLATTATLLGGDHARVDIRVGSGCRVTIVDVAATVAYDAGGQKSFWDNLIHVEDGGALCWLAEPLVVADGAHVQRATSAAVASGARLVLREALMLGRHQGVGGVLDARTRIDYDGRPAVVEDLVLTPQSRRQRPLIGDHRFVDTVTAVGFRPVSEGPAPTYRLAVPGAQSRRLSSAAHASDIPRIARDWAGQALSPES</sequence>
<dbReference type="Proteomes" id="UP000557772">
    <property type="component" value="Unassembled WGS sequence"/>
</dbReference>
<gene>
    <name evidence="2" type="ORF">HJ588_06605</name>
</gene>
<dbReference type="EMBL" id="JABENB010000001">
    <property type="protein sequence ID" value="NNG38943.1"/>
    <property type="molecule type" value="Genomic_DNA"/>
</dbReference>
<dbReference type="Pfam" id="PF01774">
    <property type="entry name" value="UreD"/>
    <property type="match status" value="1"/>
</dbReference>
<dbReference type="AlphaFoldDB" id="A0A849AGC8"/>
<keyword evidence="3" id="KW-1185">Reference proteome</keyword>
<dbReference type="InterPro" id="IPR002669">
    <property type="entry name" value="UreD"/>
</dbReference>
<evidence type="ECO:0000313" key="3">
    <source>
        <dbReference type="Proteomes" id="UP000557772"/>
    </source>
</evidence>